<organism evidence="3">
    <name type="scientific">Anisakis simplex</name>
    <name type="common">Herring worm</name>
    <dbReference type="NCBI Taxonomy" id="6269"/>
    <lineage>
        <taxon>Eukaryota</taxon>
        <taxon>Metazoa</taxon>
        <taxon>Ecdysozoa</taxon>
        <taxon>Nematoda</taxon>
        <taxon>Chromadorea</taxon>
        <taxon>Rhabditida</taxon>
        <taxon>Spirurina</taxon>
        <taxon>Ascaridomorpha</taxon>
        <taxon>Ascaridoidea</taxon>
        <taxon>Anisakidae</taxon>
        <taxon>Anisakis</taxon>
        <taxon>Anisakis simplex complex</taxon>
    </lineage>
</organism>
<proteinExistence type="predicted"/>
<reference evidence="3" key="1">
    <citation type="submission" date="2017-02" db="UniProtKB">
        <authorList>
            <consortium name="WormBaseParasite"/>
        </authorList>
    </citation>
    <scope>IDENTIFICATION</scope>
</reference>
<sequence length="499" mass="57374">MLTFSDCRRNQSCGFGLYRHPQHPHERSFLCKQSGNDWMILQRNDKLWIRLRRSFLSIQSNELTDLRSIAALAFMAPKTTADLMRIRMYATIKEGSLPFWTAGRASDGSVLAKLRSRYNDLLGRRLVKVWSHWYISNQSASGDLLVNSLGTLAFVNGNTHPIHRLLEFDPLIDWIHEQLNGERVAPTALETYFANRAIYEYRLHKQIPNKNEPQIVNVQCPECKTKSYNVSDTAILFYVLVGIKAEKHQKVKPFQNTSFEGVHLANSVVVSSYAAHFVLTNLKAKMNLCYELGLVEPRNRYQPNKLAPVAITARHSSFDVIGQSLITHLDRSKRANIDESIETVCWQGTCSCAETTCTVRCGQCRNIDKSRLKQELCVRNSFGAAVEVRSVHDEVFHNAQYTVVDILLEHWKNLQNDTLSKPERMEVWLRKCNRRCLRPNRGDNYYFGGDIGGIVVDHSAKFLLLFRMHYVLREDDRWEKATDECGHLFSHLFTITSCV</sequence>
<reference evidence="1 2" key="2">
    <citation type="submission" date="2018-11" db="EMBL/GenBank/DDBJ databases">
        <authorList>
            <consortium name="Pathogen Informatics"/>
        </authorList>
    </citation>
    <scope>NUCLEOTIDE SEQUENCE [LARGE SCALE GENOMIC DNA]</scope>
</reference>
<evidence type="ECO:0000313" key="1">
    <source>
        <dbReference type="EMBL" id="VDK54110.1"/>
    </source>
</evidence>
<keyword evidence="2" id="KW-1185">Reference proteome</keyword>
<gene>
    <name evidence="1" type="ORF">ASIM_LOCUS15058</name>
</gene>
<dbReference type="Gene3D" id="2.40.50.120">
    <property type="match status" value="1"/>
</dbReference>
<dbReference type="InterPro" id="IPR008993">
    <property type="entry name" value="TIMP-like_OB-fold"/>
</dbReference>
<dbReference type="Proteomes" id="UP000267096">
    <property type="component" value="Unassembled WGS sequence"/>
</dbReference>
<dbReference type="WBParaSite" id="ASIM_0001565101-mRNA-1">
    <property type="protein sequence ID" value="ASIM_0001565101-mRNA-1"/>
    <property type="gene ID" value="ASIM_0001565101"/>
</dbReference>
<dbReference type="OrthoDB" id="9998011at2759"/>
<dbReference type="AlphaFoldDB" id="A0A0M3K3W0"/>
<evidence type="ECO:0000313" key="2">
    <source>
        <dbReference type="Proteomes" id="UP000267096"/>
    </source>
</evidence>
<dbReference type="EMBL" id="UYRR01032083">
    <property type="protein sequence ID" value="VDK54110.1"/>
    <property type="molecule type" value="Genomic_DNA"/>
</dbReference>
<accession>A0A0M3K3W0</accession>
<evidence type="ECO:0000313" key="3">
    <source>
        <dbReference type="WBParaSite" id="ASIM_0001565101-mRNA-1"/>
    </source>
</evidence>
<protein>
    <submittedName>
        <fullName evidence="3">PLAT domain-containing protein</fullName>
    </submittedName>
</protein>
<name>A0A0M3K3W0_ANISI</name>